<comment type="caution">
    <text evidence="1">The sequence shown here is derived from an EMBL/GenBank/DDBJ whole genome shotgun (WGS) entry which is preliminary data.</text>
</comment>
<protein>
    <submittedName>
        <fullName evidence="1">Uncharacterized protein</fullName>
    </submittedName>
</protein>
<sequence>MEGVVVLSALVVVLLALALARQRALRHRLGTFPCLLIGRNGRQLRGLLVFASTNLYIYRSIWVGTRLVRSYPRGSFEMRNLRLTDQWARVEIRQGETCEELLFGRDVHSAIVAWIDAAGPREEPIL</sequence>
<reference evidence="2" key="1">
    <citation type="submission" date="2016-12" db="EMBL/GenBank/DDBJ databases">
        <authorList>
            <person name="Meng X."/>
        </authorList>
    </citation>
    <scope>NUCLEOTIDE SEQUENCE [LARGE SCALE GENOMIC DNA]</scope>
    <source>
        <strain evidence="2">DSM 20732</strain>
    </source>
</reference>
<dbReference type="OrthoDB" id="3267160at2"/>
<keyword evidence="2" id="KW-1185">Reference proteome</keyword>
<name>A0A1Q5PW21_9ACTO</name>
<dbReference type="EMBL" id="MQVS01000005">
    <property type="protein sequence ID" value="OKL51767.1"/>
    <property type="molecule type" value="Genomic_DNA"/>
</dbReference>
<evidence type="ECO:0000313" key="2">
    <source>
        <dbReference type="Proteomes" id="UP000185612"/>
    </source>
</evidence>
<organism evidence="1 2">
    <name type="scientific">Buchananella hordeovulneris</name>
    <dbReference type="NCBI Taxonomy" id="52770"/>
    <lineage>
        <taxon>Bacteria</taxon>
        <taxon>Bacillati</taxon>
        <taxon>Actinomycetota</taxon>
        <taxon>Actinomycetes</taxon>
        <taxon>Actinomycetales</taxon>
        <taxon>Actinomycetaceae</taxon>
        <taxon>Buchananella</taxon>
    </lineage>
</organism>
<dbReference type="RefSeq" id="WP_073824368.1">
    <property type="nucleotide sequence ID" value="NZ_JAUNKL010000090.1"/>
</dbReference>
<dbReference type="Pfam" id="PF10739">
    <property type="entry name" value="DUF2550"/>
    <property type="match status" value="1"/>
</dbReference>
<dbReference type="InterPro" id="IPR019675">
    <property type="entry name" value="DUF2550"/>
</dbReference>
<evidence type="ECO:0000313" key="1">
    <source>
        <dbReference type="EMBL" id="OKL51767.1"/>
    </source>
</evidence>
<dbReference type="Proteomes" id="UP000185612">
    <property type="component" value="Unassembled WGS sequence"/>
</dbReference>
<gene>
    <name evidence="1" type="ORF">BSZ40_06350</name>
</gene>
<proteinExistence type="predicted"/>
<dbReference type="AlphaFoldDB" id="A0A1Q5PW21"/>
<dbReference type="STRING" id="52770.BSZ40_06350"/>
<accession>A0A1Q5PW21</accession>